<feature type="region of interest" description="Disordered" evidence="1">
    <location>
        <begin position="743"/>
        <end position="781"/>
    </location>
</feature>
<dbReference type="InterPro" id="IPR041078">
    <property type="entry name" value="Plavaka"/>
</dbReference>
<keyword evidence="3" id="KW-1185">Reference proteome</keyword>
<feature type="compositionally biased region" description="Acidic residues" evidence="1">
    <location>
        <begin position="121"/>
        <end position="133"/>
    </location>
</feature>
<evidence type="ECO:0000313" key="2">
    <source>
        <dbReference type="EMBL" id="CUA75367.1"/>
    </source>
</evidence>
<name>A0A0K6G9S2_9AGAM</name>
<dbReference type="AlphaFoldDB" id="A0A0K6G9S2"/>
<accession>A0A0K6G9S2</accession>
<keyword evidence="2" id="KW-0436">Ligase</keyword>
<dbReference type="GO" id="GO:0016874">
    <property type="term" value="F:ligase activity"/>
    <property type="evidence" value="ECO:0007669"/>
    <property type="project" value="UniProtKB-KW"/>
</dbReference>
<proteinExistence type="predicted"/>
<organism evidence="2 3">
    <name type="scientific">Rhizoctonia solani</name>
    <dbReference type="NCBI Taxonomy" id="456999"/>
    <lineage>
        <taxon>Eukaryota</taxon>
        <taxon>Fungi</taxon>
        <taxon>Dikarya</taxon>
        <taxon>Basidiomycota</taxon>
        <taxon>Agaricomycotina</taxon>
        <taxon>Agaricomycetes</taxon>
        <taxon>Cantharellales</taxon>
        <taxon>Ceratobasidiaceae</taxon>
        <taxon>Rhizoctonia</taxon>
    </lineage>
</organism>
<feature type="compositionally biased region" description="Acidic residues" evidence="1">
    <location>
        <begin position="143"/>
        <end position="153"/>
    </location>
</feature>
<dbReference type="Proteomes" id="UP000044841">
    <property type="component" value="Unassembled WGS sequence"/>
</dbReference>
<dbReference type="Pfam" id="PF18759">
    <property type="entry name" value="Plavaka"/>
    <property type="match status" value="1"/>
</dbReference>
<gene>
    <name evidence="2" type="ORF">RSOLAG22IIIB_11689</name>
</gene>
<evidence type="ECO:0000256" key="1">
    <source>
        <dbReference type="SAM" id="MobiDB-lite"/>
    </source>
</evidence>
<dbReference type="EMBL" id="CYGV01001538">
    <property type="protein sequence ID" value="CUA75367.1"/>
    <property type="molecule type" value="Genomic_DNA"/>
</dbReference>
<protein>
    <submittedName>
        <fullName evidence="2">Leucine--tRNA ligase</fullName>
    </submittedName>
</protein>
<feature type="compositionally biased region" description="Acidic residues" evidence="1">
    <location>
        <begin position="749"/>
        <end position="768"/>
    </location>
</feature>
<feature type="region of interest" description="Disordered" evidence="1">
    <location>
        <begin position="110"/>
        <end position="153"/>
    </location>
</feature>
<reference evidence="2 3" key="1">
    <citation type="submission" date="2015-07" db="EMBL/GenBank/DDBJ databases">
        <authorList>
            <person name="Noorani M."/>
        </authorList>
    </citation>
    <scope>NUCLEOTIDE SEQUENCE [LARGE SCALE GENOMIC DNA]</scope>
    <source>
        <strain evidence="2">BBA 69670</strain>
    </source>
</reference>
<sequence length="1027" mass="117848">MRHSTPCPYCSQPVPNGDAGLHRHYGAKKSCWDANNEEARLSYLRREQEREREVAYQVEFDIELQDVPIYEPRASSNPPSFDEDVEADQMDINDDQIVDDDDLMDVDNGWMDVDDGRMDVDDGDDGDDDDEGNQNEQIPLVTDESEDEPLDEDQPEIHGFASIESHPRGDWVLRWEELEPPGTVEDGTDFEKMVWESETFILAEWLANMTCTDRQRQQYFEMALHEGNLPWASLSEMYKAIDLFAVTPRWKHDTLKISYDNHHEILDVYMRSPVEIVEHILSRPWLRKHTRYNAEKHYTVTLDGRRIRVFGEAWSGEWWWNTQGLLPPGGTLVPFIVGTDPTPLTVIAGDKMAWPVYGTIGNVAKSVRARPSERAVVLIGYLPVPKLEFIPDEEVRRQKRWEIYHAAMAMILEPLKKAGEEGVVMRCADGGVRRIHPILAAKIADWPELCTGACTQATRCPTCTVSFKFRGSWGRNAPLRTKMQTMQVLTDSRRALGGYHAERKRLGLRPTWPYWAMLPFANGGSAAVPDLLHQVHKGLFKTHIFAWWQKLIGKTTLDNRYKTLPRHHGLKHFEVGLSIIQQWTGNEAREVERTFLPVVASSTLTRAVTATSSMMDVFFRLRLPQVDEDDLGAINEGLERFHHYKRVFVDHGAFTNRWGWNGVPKLHMASHWTHQIRQLGTPDGYDTEITERLHRHAVKNPYHQTSKVNAIPQMILRLQRKETWAEARAKFVRAGLVPEIKLRDRQEDGGEDSISDDERDVADTEGAENDQAPGTNLVNGGYHKDRLVHRLSPRLNIASRPTYYKIPGSEIMRLHGAPGFMDALHEYLDTLDPVLRYQVTENSFFALWHRFKLHQPKLPFAPLLKPRVETIRANPARTDDNGRVIRKPYFDCVLFDTKSCHIGISGYQPARIRAVFQLPTYVRKEYPQHLAYLELFNPFGASEAVSGLVKTQQSLSCGNRINAVVPLDDVRMACHLTPKYSSLPPNTSFTATSDLLLLNSKFYLNRHSSLYFWSVMEHWRRVLHFGA</sequence>
<evidence type="ECO:0000313" key="3">
    <source>
        <dbReference type="Proteomes" id="UP000044841"/>
    </source>
</evidence>